<dbReference type="Gene3D" id="2.60.40.150">
    <property type="entry name" value="C2 domain"/>
    <property type="match status" value="1"/>
</dbReference>
<gene>
    <name evidence="8" type="ORF">KOW79_014177</name>
</gene>
<dbReference type="OrthoDB" id="2121711at2759"/>
<feature type="compositionally biased region" description="Polar residues" evidence="5">
    <location>
        <begin position="1021"/>
        <end position="1033"/>
    </location>
</feature>
<accession>A0A9D3NHN7</accession>
<feature type="compositionally biased region" description="Acidic residues" evidence="5">
    <location>
        <begin position="1579"/>
        <end position="1589"/>
    </location>
</feature>
<keyword evidence="3" id="KW-0479">Metal-binding</keyword>
<feature type="compositionally biased region" description="Polar residues" evidence="5">
    <location>
        <begin position="281"/>
        <end position="299"/>
    </location>
</feature>
<dbReference type="InterPro" id="IPR054078">
    <property type="entry name" value="BRF2-like_C"/>
</dbReference>
<feature type="compositionally biased region" description="Polar residues" evidence="5">
    <location>
        <begin position="927"/>
        <end position="937"/>
    </location>
</feature>
<dbReference type="Gene3D" id="1.20.5.2440">
    <property type="match status" value="1"/>
</dbReference>
<dbReference type="InterPro" id="IPR037789">
    <property type="entry name" value="FIP_classI"/>
</dbReference>
<feature type="region of interest" description="Disordered" evidence="5">
    <location>
        <begin position="1556"/>
        <end position="1591"/>
    </location>
</feature>
<dbReference type="Proteomes" id="UP000824219">
    <property type="component" value="Linkage Group LG16"/>
</dbReference>
<dbReference type="SUPFAM" id="SSF57783">
    <property type="entry name" value="Zinc beta-ribbon"/>
    <property type="match status" value="1"/>
</dbReference>
<dbReference type="InterPro" id="IPR000008">
    <property type="entry name" value="C2_dom"/>
</dbReference>
<evidence type="ECO:0000259" key="6">
    <source>
        <dbReference type="PROSITE" id="PS50004"/>
    </source>
</evidence>
<feature type="compositionally biased region" description="Polar residues" evidence="5">
    <location>
        <begin position="866"/>
        <end position="880"/>
    </location>
</feature>
<dbReference type="InterPro" id="IPR019018">
    <property type="entry name" value="Rab-bd_FIP-RBD"/>
</dbReference>
<evidence type="ECO:0000256" key="3">
    <source>
        <dbReference type="ARBA" id="ARBA00022771"/>
    </source>
</evidence>
<dbReference type="SUPFAM" id="SSF49562">
    <property type="entry name" value="C2 domain (Calcium/lipid-binding domain, CaLB)"/>
    <property type="match status" value="1"/>
</dbReference>
<feature type="region of interest" description="Disordered" evidence="5">
    <location>
        <begin position="191"/>
        <end position="747"/>
    </location>
</feature>
<feature type="compositionally biased region" description="Polar residues" evidence="5">
    <location>
        <begin position="307"/>
        <end position="322"/>
    </location>
</feature>
<keyword evidence="2" id="KW-0967">Endosome</keyword>
<feature type="compositionally biased region" description="Basic and acidic residues" evidence="5">
    <location>
        <begin position="853"/>
        <end position="864"/>
    </location>
</feature>
<feature type="compositionally biased region" description="Acidic residues" evidence="5">
    <location>
        <begin position="325"/>
        <end position="344"/>
    </location>
</feature>
<dbReference type="Gene3D" id="2.20.25.10">
    <property type="match status" value="1"/>
</dbReference>
<evidence type="ECO:0000256" key="5">
    <source>
        <dbReference type="SAM" id="MobiDB-lite"/>
    </source>
</evidence>
<dbReference type="InterPro" id="IPR035892">
    <property type="entry name" value="C2_domain_sf"/>
</dbReference>
<dbReference type="PANTHER" id="PTHR15746:SF25">
    <property type="entry name" value="CALPONIN HOMOLOGY DOMAIN-CONTAINING PROTEIN DDB_G0272472 ISOFORM X1"/>
    <property type="match status" value="1"/>
</dbReference>
<dbReference type="SUPFAM" id="SSF47954">
    <property type="entry name" value="Cyclin-like"/>
    <property type="match status" value="2"/>
</dbReference>
<keyword evidence="3" id="KW-0863">Zinc-finger</keyword>
<feature type="domain" description="FIP-RBD" evidence="7">
    <location>
        <begin position="1144"/>
        <end position="1206"/>
    </location>
</feature>
<feature type="compositionally biased region" description="Basic and acidic residues" evidence="5">
    <location>
        <begin position="1126"/>
        <end position="1136"/>
    </location>
</feature>
<dbReference type="PROSITE" id="PS51511">
    <property type="entry name" value="FIP_RBD"/>
    <property type="match status" value="1"/>
</dbReference>
<dbReference type="Gene3D" id="1.10.472.10">
    <property type="entry name" value="Cyclin-like"/>
    <property type="match status" value="2"/>
</dbReference>
<dbReference type="GO" id="GO:0045055">
    <property type="term" value="P:regulated exocytosis"/>
    <property type="evidence" value="ECO:0007669"/>
    <property type="project" value="TreeGrafter"/>
</dbReference>
<evidence type="ECO:0000259" key="7">
    <source>
        <dbReference type="PROSITE" id="PS51511"/>
    </source>
</evidence>
<feature type="region of interest" description="Disordered" evidence="5">
    <location>
        <begin position="790"/>
        <end position="1033"/>
    </location>
</feature>
<organism evidence="8 9">
    <name type="scientific">Hemibagrus wyckioides</name>
    <dbReference type="NCBI Taxonomy" id="337641"/>
    <lineage>
        <taxon>Eukaryota</taxon>
        <taxon>Metazoa</taxon>
        <taxon>Chordata</taxon>
        <taxon>Craniata</taxon>
        <taxon>Vertebrata</taxon>
        <taxon>Euteleostomi</taxon>
        <taxon>Actinopterygii</taxon>
        <taxon>Neopterygii</taxon>
        <taxon>Teleostei</taxon>
        <taxon>Ostariophysi</taxon>
        <taxon>Siluriformes</taxon>
        <taxon>Bagridae</taxon>
        <taxon>Hemibagrus</taxon>
    </lineage>
</organism>
<feature type="domain" description="C2" evidence="6">
    <location>
        <begin position="1"/>
        <end position="123"/>
    </location>
</feature>
<name>A0A9D3NHN7_9TELE</name>
<keyword evidence="4" id="KW-0862">Zinc</keyword>
<dbReference type="Pfam" id="PF21886">
    <property type="entry name" value="BRF2-like_C_cyclin_rpt"/>
    <property type="match status" value="1"/>
</dbReference>
<dbReference type="GO" id="GO:0008270">
    <property type="term" value="F:zinc ion binding"/>
    <property type="evidence" value="ECO:0007669"/>
    <property type="project" value="UniProtKB-KW"/>
</dbReference>
<dbReference type="EMBL" id="JAHKSW010000016">
    <property type="protein sequence ID" value="KAG7322831.1"/>
    <property type="molecule type" value="Genomic_DNA"/>
</dbReference>
<feature type="compositionally biased region" description="Polar residues" evidence="5">
    <location>
        <begin position="229"/>
        <end position="247"/>
    </location>
</feature>
<evidence type="ECO:0000256" key="1">
    <source>
        <dbReference type="ARBA" id="ARBA00004172"/>
    </source>
</evidence>
<feature type="compositionally biased region" description="Polar residues" evidence="5">
    <location>
        <begin position="738"/>
        <end position="747"/>
    </location>
</feature>
<dbReference type="PROSITE" id="PS50004">
    <property type="entry name" value="C2"/>
    <property type="match status" value="1"/>
</dbReference>
<comment type="subcellular location">
    <subcellularLocation>
        <location evidence="1">Recycling endosome</location>
    </subcellularLocation>
</comment>
<evidence type="ECO:0000256" key="2">
    <source>
        <dbReference type="ARBA" id="ARBA00022753"/>
    </source>
</evidence>
<dbReference type="Pfam" id="PF00168">
    <property type="entry name" value="C2"/>
    <property type="match status" value="1"/>
</dbReference>
<dbReference type="PANTHER" id="PTHR15746">
    <property type="entry name" value="RAB11-RELATED"/>
    <property type="match status" value="1"/>
</dbReference>
<feature type="compositionally biased region" description="Basic and acidic residues" evidence="5">
    <location>
        <begin position="345"/>
        <end position="732"/>
    </location>
</feature>
<feature type="compositionally biased region" description="Basic and acidic residues" evidence="5">
    <location>
        <begin position="956"/>
        <end position="967"/>
    </location>
</feature>
<sequence length="1614" mass="187483">MSLADQSLQFFPVSARVSVLRARGLRIKGKDGTNDTYTALQAGRETFRTPVAEKLAEPVWGGDDAAFIFTLPAESARTEQDGVPLQVRVFHRVPIGADKLLGLAVINVHELRQNGARENPQWFKLLNKAGKADKERGEVLLDIQFLKSSMSVSMIDLSDKSHSRLGKFKDKLKGKKKEGLSDSASAILPSVSQVLTDSEGEMDGEMEGESTKKKKNKLKSLFVPKSSMKRNSLSQSMSSLRTLPDKNSSISSSTSSGLNVESSEGKKKKKFSFLTHKRNGSTDSKASNQSDFTFGSANQNPPPQVDISINGSHVYRGQTQSEGVLEMEEEEEEEEEVENEEEEESWRRREEERKQLEEERRREVEEERKRKEKEEQLRKVEEEKERIRREREREEQSRRKEEEEKERMKVEREKEEHRRRMEEEEKERRRIEREKEEQKRRMEEEEKERTRMEREKEEERRRMEEEEEKERRIEREKEEQKRKMEEEERERRRMEREKEEERRRMEEEENERRRMEREREEQMRKMAEEKERTRMEEEEKERIRLEREKEEQRRRLEEEERERQRTEKEEQRRKLEEEEERMRMKREKEEQMRKLEEERKRKQEMEAEELRRKLAEENARKKAEEEEKMRIAEEERKKEEKKRVERERMMAEEKRIEMETRLANEKKAREEEERRIAEEKEKQWKEQVRVREEKERKRKEEEQERRNTEMEERKKKEKQMREEQERLKKEETVFEESVISQTSDFTRSARISNVKPSVSVSAAVSQASMANTNPFLDDELDASIFSSVEERTAKKGRAPSPPQGPDFTFRGVPKQLSQLKEVSKRQAPQPPDMLKMTREAIVKESVDQAGLDQGERKERHHESKVLSVSQDDTQVDTNPFTFDEPVPVKHKGPAPKPRSGISVSEDKPTSVGKILTEGTVHLEEPGSVSSSRDNQPNWKLLSALTDITGEDDLTDELSRREEHREDIIEPESAKPNSPSWANQDLFPEPLVCRTDGLASMERPQKKSRAPLPPNKPKRTGDSSTQLQQPSLLNKTNFEQAQENASVYSMEKPANNTPSLFTVSSSTIATLADKSQVVESVETGSDSGSRILPWGKLVPNDAGEVREQVDSASVIRQHAVKPLSAAEKQRETHESRLTDNTQPKAKAVEAVMKGPYSQLTQTELISMALRQQEQISQRDARIQELEQYIDNLLQYISEHRKWALALAEHRQLHTLPAMPSSCSQCGSSSVVEDDLYSQTQWVCQDCGSVISEGTFTSTLREEQQSTAVPYYATTEVTKKPCPNLIKGLGRVRSLCRILRLSKQMETQVASLYERAYSHPHFLNKHMMKKEMLGGSCVLSVCRQNNWPVAMGTIGMLLDVDPASIGAVYHDMNETLNIQNTTTCSFTELLESHCHEYKLSPSDVPDVFAESVESLVKRSTALLELATDMWLVTGRKPLPLLTACVYVAWQSLKPMARMKYTLNKFCEIANLKQSRVTRRVTAGQRVRELREELCKLGRALPWLRGGTVEPGSVCTLVDDILSYRRTLMLQAVRSSELKEDAEEQSAASSEEVHWGKRHLFLPPSARNTKRPRPYSPGPDVTGDENISDTEIESYIRSPDEVKLYQKIQKKLMKDSN</sequence>
<reference evidence="8 9" key="1">
    <citation type="submission" date="2021-06" db="EMBL/GenBank/DDBJ databases">
        <title>Chromosome-level genome assembly of the red-tail catfish (Hemibagrus wyckioides).</title>
        <authorList>
            <person name="Shao F."/>
        </authorList>
    </citation>
    <scope>NUCLEOTIDE SEQUENCE [LARGE SCALE GENOMIC DNA]</scope>
    <source>
        <strain evidence="8">EC202008001</strain>
        <tissue evidence="8">Blood</tissue>
    </source>
</reference>
<comment type="caution">
    <text evidence="8">The sequence shown here is derived from an EMBL/GenBank/DDBJ whole genome shotgun (WGS) entry which is preliminary data.</text>
</comment>
<protein>
    <submittedName>
        <fullName evidence="8">Uncharacterized protein</fullName>
    </submittedName>
</protein>
<feature type="compositionally biased region" description="Basic residues" evidence="5">
    <location>
        <begin position="266"/>
        <end position="279"/>
    </location>
</feature>
<keyword evidence="9" id="KW-1185">Reference proteome</keyword>
<evidence type="ECO:0000313" key="8">
    <source>
        <dbReference type="EMBL" id="KAG7322831.1"/>
    </source>
</evidence>
<dbReference type="GO" id="GO:0031267">
    <property type="term" value="F:small GTPase binding"/>
    <property type="evidence" value="ECO:0007669"/>
    <property type="project" value="InterPro"/>
</dbReference>
<proteinExistence type="predicted"/>
<evidence type="ECO:0000313" key="9">
    <source>
        <dbReference type="Proteomes" id="UP000824219"/>
    </source>
</evidence>
<dbReference type="SMART" id="SM00239">
    <property type="entry name" value="C2"/>
    <property type="match status" value="1"/>
</dbReference>
<evidence type="ECO:0000256" key="4">
    <source>
        <dbReference type="ARBA" id="ARBA00022833"/>
    </source>
</evidence>
<feature type="compositionally biased region" description="Basic and acidic residues" evidence="5">
    <location>
        <begin position="835"/>
        <end position="846"/>
    </location>
</feature>
<dbReference type="InterPro" id="IPR036915">
    <property type="entry name" value="Cyclin-like_sf"/>
</dbReference>
<feature type="region of interest" description="Disordered" evidence="5">
    <location>
        <begin position="1119"/>
        <end position="1140"/>
    </location>
</feature>
<feature type="compositionally biased region" description="Acidic residues" evidence="5">
    <location>
        <begin position="198"/>
        <end position="208"/>
    </location>
</feature>
<dbReference type="GO" id="GO:0055037">
    <property type="term" value="C:recycling endosome"/>
    <property type="evidence" value="ECO:0007669"/>
    <property type="project" value="UniProtKB-SubCell"/>
</dbReference>